<feature type="region of interest" description="Disordered" evidence="3">
    <location>
        <begin position="1"/>
        <end position="112"/>
    </location>
</feature>
<keyword evidence="5" id="KW-1185">Reference proteome</keyword>
<sequence length="112" mass="11497">MSAAPTGSNAATTKATVSDSTSTPAVSSKPSTALEEDDEFEDFPVEDWDTPSDLASQSAPDASTSGNQPSSTAQQGSGGPSAHLWEESWDDDDATTAGEDFAAQLRGELGKK</sequence>
<dbReference type="SMART" id="SM01385">
    <property type="entry name" value="DSS1_SEM1"/>
    <property type="match status" value="1"/>
</dbReference>
<dbReference type="Pfam" id="PF05160">
    <property type="entry name" value="DSS1_SEM1"/>
    <property type="match status" value="1"/>
</dbReference>
<evidence type="ECO:0000256" key="2">
    <source>
        <dbReference type="RuleBase" id="RU369057"/>
    </source>
</evidence>
<comment type="function">
    <text evidence="2">Component of the 26S proteasome, a multiprotein complex involved in the ATP-dependent degradation of ubiquitinated proteins.</text>
</comment>
<dbReference type="PANTHER" id="PTHR16771:SF0">
    <property type="entry name" value="26S PROTEASOME COMPLEX SUBUNIT SEM1"/>
    <property type="match status" value="1"/>
</dbReference>
<comment type="subcellular location">
    <subcellularLocation>
        <location evidence="2">Nucleus</location>
    </subcellularLocation>
</comment>
<dbReference type="GO" id="GO:0043248">
    <property type="term" value="P:proteasome assembly"/>
    <property type="evidence" value="ECO:0007669"/>
    <property type="project" value="UniProtKB-UniRule"/>
</dbReference>
<evidence type="ECO:0000313" key="5">
    <source>
        <dbReference type="Proteomes" id="UP000799439"/>
    </source>
</evidence>
<comment type="similarity">
    <text evidence="1 2">Belongs to the DSS1/SEM1 family.</text>
</comment>
<proteinExistence type="inferred from homology"/>
<dbReference type="GO" id="GO:0000724">
    <property type="term" value="P:double-strand break repair via homologous recombination"/>
    <property type="evidence" value="ECO:0007669"/>
    <property type="project" value="TreeGrafter"/>
</dbReference>
<dbReference type="CDD" id="cd13768">
    <property type="entry name" value="DSS1_Sem1"/>
    <property type="match status" value="1"/>
</dbReference>
<dbReference type="Proteomes" id="UP000799439">
    <property type="component" value="Unassembled WGS sequence"/>
</dbReference>
<accession>A0A9P4J614</accession>
<feature type="compositionally biased region" description="Polar residues" evidence="3">
    <location>
        <begin position="53"/>
        <end position="75"/>
    </location>
</feature>
<dbReference type="GO" id="GO:0005634">
    <property type="term" value="C:nucleus"/>
    <property type="evidence" value="ECO:0007669"/>
    <property type="project" value="UniProtKB-SubCell"/>
</dbReference>
<organism evidence="4 5">
    <name type="scientific">Myriangium duriaei CBS 260.36</name>
    <dbReference type="NCBI Taxonomy" id="1168546"/>
    <lineage>
        <taxon>Eukaryota</taxon>
        <taxon>Fungi</taxon>
        <taxon>Dikarya</taxon>
        <taxon>Ascomycota</taxon>
        <taxon>Pezizomycotina</taxon>
        <taxon>Dothideomycetes</taxon>
        <taxon>Dothideomycetidae</taxon>
        <taxon>Myriangiales</taxon>
        <taxon>Myriangiaceae</taxon>
        <taxon>Myriangium</taxon>
    </lineage>
</organism>
<feature type="compositionally biased region" description="Polar residues" evidence="3">
    <location>
        <begin position="1"/>
        <end position="31"/>
    </location>
</feature>
<dbReference type="GO" id="GO:0008541">
    <property type="term" value="C:proteasome regulatory particle, lid subcomplex"/>
    <property type="evidence" value="ECO:0007669"/>
    <property type="project" value="UniProtKB-UniRule"/>
</dbReference>
<evidence type="ECO:0000313" key="4">
    <source>
        <dbReference type="EMBL" id="KAF2153063.1"/>
    </source>
</evidence>
<feature type="compositionally biased region" description="Acidic residues" evidence="3">
    <location>
        <begin position="34"/>
        <end position="50"/>
    </location>
</feature>
<keyword evidence="2" id="KW-0647">Proteasome</keyword>
<dbReference type="InterPro" id="IPR007834">
    <property type="entry name" value="DSS1_SEM1"/>
</dbReference>
<dbReference type="PANTHER" id="PTHR16771">
    <property type="entry name" value="26 PROTEASOME COMPLEX SUBUNIT DSS1"/>
    <property type="match status" value="1"/>
</dbReference>
<protein>
    <recommendedName>
        <fullName evidence="2">26S proteasome complex subunit SEM1</fullName>
    </recommendedName>
</protein>
<keyword evidence="2" id="KW-0539">Nucleus</keyword>
<reference evidence="4" key="1">
    <citation type="journal article" date="2020" name="Stud. Mycol.">
        <title>101 Dothideomycetes genomes: a test case for predicting lifestyles and emergence of pathogens.</title>
        <authorList>
            <person name="Haridas S."/>
            <person name="Albert R."/>
            <person name="Binder M."/>
            <person name="Bloem J."/>
            <person name="Labutti K."/>
            <person name="Salamov A."/>
            <person name="Andreopoulos B."/>
            <person name="Baker S."/>
            <person name="Barry K."/>
            <person name="Bills G."/>
            <person name="Bluhm B."/>
            <person name="Cannon C."/>
            <person name="Castanera R."/>
            <person name="Culley D."/>
            <person name="Daum C."/>
            <person name="Ezra D."/>
            <person name="Gonzalez J."/>
            <person name="Henrissat B."/>
            <person name="Kuo A."/>
            <person name="Liang C."/>
            <person name="Lipzen A."/>
            <person name="Lutzoni F."/>
            <person name="Magnuson J."/>
            <person name="Mondo S."/>
            <person name="Nolan M."/>
            <person name="Ohm R."/>
            <person name="Pangilinan J."/>
            <person name="Park H.-J."/>
            <person name="Ramirez L."/>
            <person name="Alfaro M."/>
            <person name="Sun H."/>
            <person name="Tritt A."/>
            <person name="Yoshinaga Y."/>
            <person name="Zwiers L.-H."/>
            <person name="Turgeon B."/>
            <person name="Goodwin S."/>
            <person name="Spatafora J."/>
            <person name="Crous P."/>
            <person name="Grigoriev I."/>
        </authorList>
    </citation>
    <scope>NUCLEOTIDE SEQUENCE</scope>
    <source>
        <strain evidence="4">CBS 260.36</strain>
    </source>
</reference>
<dbReference type="EMBL" id="ML996085">
    <property type="protein sequence ID" value="KAF2153063.1"/>
    <property type="molecule type" value="Genomic_DNA"/>
</dbReference>
<evidence type="ECO:0000256" key="1">
    <source>
        <dbReference type="ARBA" id="ARBA00034491"/>
    </source>
</evidence>
<dbReference type="GO" id="GO:0006406">
    <property type="term" value="P:mRNA export from nucleus"/>
    <property type="evidence" value="ECO:0007669"/>
    <property type="project" value="UniProtKB-UniRule"/>
</dbReference>
<gene>
    <name evidence="4" type="ORF">K461DRAFT_267711</name>
</gene>
<dbReference type="OrthoDB" id="5586203at2759"/>
<dbReference type="AlphaFoldDB" id="A0A9P4J614"/>
<evidence type="ECO:0000256" key="3">
    <source>
        <dbReference type="SAM" id="MobiDB-lite"/>
    </source>
</evidence>
<name>A0A9P4J614_9PEZI</name>
<comment type="caution">
    <text evidence="4">The sequence shown here is derived from an EMBL/GenBank/DDBJ whole genome shotgun (WGS) entry which is preliminary data.</text>
</comment>